<dbReference type="Proteomes" id="UP001141253">
    <property type="component" value="Unassembled WGS sequence"/>
</dbReference>
<dbReference type="PANTHER" id="PTHR33566">
    <property type="entry name" value="EN/SPM-LIKE TRANSPOSON-RELATED"/>
    <property type="match status" value="1"/>
</dbReference>
<reference evidence="3" key="2">
    <citation type="journal article" date="2023" name="Int. J. Mol. Sci.">
        <title>De Novo Assembly and Annotation of 11 Diverse Shrub Willow (Salix) Genomes Reveals Novel Gene Organization in Sex-Linked Regions.</title>
        <authorList>
            <person name="Hyden B."/>
            <person name="Feng K."/>
            <person name="Yates T.B."/>
            <person name="Jawdy S."/>
            <person name="Cereghino C."/>
            <person name="Smart L.B."/>
            <person name="Muchero W."/>
        </authorList>
    </citation>
    <scope>NUCLEOTIDE SEQUENCE</scope>
    <source>
        <tissue evidence="3">Shoot tip</tissue>
    </source>
</reference>
<feature type="region of interest" description="Disordered" evidence="2">
    <location>
        <begin position="1"/>
        <end position="163"/>
    </location>
</feature>
<accession>A0ABQ8ZT46</accession>
<dbReference type="EMBL" id="JAPFFI010000025">
    <property type="protein sequence ID" value="KAJ6309576.1"/>
    <property type="molecule type" value="Genomic_DNA"/>
</dbReference>
<dbReference type="PANTHER" id="PTHR33566:SF1">
    <property type="entry name" value="EN_SPM-LIKE TRANSPOSON-RELATED"/>
    <property type="match status" value="1"/>
</dbReference>
<feature type="compositionally biased region" description="Low complexity" evidence="2">
    <location>
        <begin position="122"/>
        <end position="141"/>
    </location>
</feature>
<evidence type="ECO:0000256" key="2">
    <source>
        <dbReference type="SAM" id="MobiDB-lite"/>
    </source>
</evidence>
<keyword evidence="1" id="KW-0175">Coiled coil</keyword>
<organism evidence="3 4">
    <name type="scientific">Salix suchowensis</name>
    <dbReference type="NCBI Taxonomy" id="1278906"/>
    <lineage>
        <taxon>Eukaryota</taxon>
        <taxon>Viridiplantae</taxon>
        <taxon>Streptophyta</taxon>
        <taxon>Embryophyta</taxon>
        <taxon>Tracheophyta</taxon>
        <taxon>Spermatophyta</taxon>
        <taxon>Magnoliopsida</taxon>
        <taxon>eudicotyledons</taxon>
        <taxon>Gunneridae</taxon>
        <taxon>Pentapetalae</taxon>
        <taxon>rosids</taxon>
        <taxon>fabids</taxon>
        <taxon>Malpighiales</taxon>
        <taxon>Salicaceae</taxon>
        <taxon>Saliceae</taxon>
        <taxon>Salix</taxon>
    </lineage>
</organism>
<name>A0ABQ8ZT46_9ROSI</name>
<keyword evidence="4" id="KW-1185">Reference proteome</keyword>
<reference evidence="3" key="1">
    <citation type="submission" date="2022-10" db="EMBL/GenBank/DDBJ databases">
        <authorList>
            <person name="Hyden B.L."/>
            <person name="Feng K."/>
            <person name="Yates T."/>
            <person name="Jawdy S."/>
            <person name="Smart L.B."/>
            <person name="Muchero W."/>
        </authorList>
    </citation>
    <scope>NUCLEOTIDE SEQUENCE</scope>
    <source>
        <tissue evidence="3">Shoot tip</tissue>
    </source>
</reference>
<gene>
    <name evidence="3" type="ORF">OIU77_015144</name>
</gene>
<evidence type="ECO:0000256" key="1">
    <source>
        <dbReference type="SAM" id="Coils"/>
    </source>
</evidence>
<sequence>MTPSPSSSRKSERIEKQTPPTIPTRKSERLVEKQSLSTPSRRPERACRMGNDTKASRKGKDEVSNDRRGTNIGSRSSSSLGAANDSCGLRKRPPTIPTRKSERLAEKQSLSTPSRRPERGKNQSASSSPGSKKSGKSLGSSIAKEKHKKVKSVKQLETEEVGNSDKPVIKTGLVGIKRMDARAYRELFKQKQNKAKLEGSQNLIVNKTPGVDTEAKSGYKVMSSKQKRSIDDLNFDVESVDSCSERQRLKKRSKVTDNNTDSPSLKAALKGTSGAPVHKMSQVMPSSADLNTTDENHVSNGTLLTSKLSQVLKADMVGGGACIICRPLDIAEENGCVLSVKDGELDIRSSISIPISVIDSGKIHCISAKLLEVLSGIANFEASSKAPSTAEVLGRKHCRELGIDGGFPAESTVERFSVSFLDYSWQGHVDDIEKYDELIGISERQLKVLNEEKTGIEEYVSGLQASMEPTSNNSNCVLTKEEILVQIESRNHSAAAILCQCYRSLLLRESQNHLTGGYIRVGCPPWNSLAPKQAKRVCSYLFYHVVNKITLSTFSCIIFSLNVFICVILAEFLGEDQMLVVVCGSKETRECFCTIYFSGRFLVMCPEDIRPYTGELECGDPQRKLKLSDPTLQSGNVPSGFIGYAANMINLDTQYMNISTKSGYGLRETLFYRLFGELQVYDTEKHMNEAGACIRHGAVSLDGGMIRVIENGIMSLGCWDSEICFPVGTLENEMNLAPERMKIKMQLEASMELLQSIKGKIQYATRLREKAIKKLKKMSKNYNELMDQVEAVESRK</sequence>
<evidence type="ECO:0000313" key="4">
    <source>
        <dbReference type="Proteomes" id="UP001141253"/>
    </source>
</evidence>
<proteinExistence type="predicted"/>
<feature type="region of interest" description="Disordered" evidence="2">
    <location>
        <begin position="248"/>
        <end position="276"/>
    </location>
</feature>
<evidence type="ECO:0000313" key="3">
    <source>
        <dbReference type="EMBL" id="KAJ6309576.1"/>
    </source>
</evidence>
<feature type="compositionally biased region" description="Polar residues" evidence="2">
    <location>
        <begin position="71"/>
        <end position="81"/>
    </location>
</feature>
<comment type="caution">
    <text evidence="3">The sequence shown here is derived from an EMBL/GenBank/DDBJ whole genome shotgun (WGS) entry which is preliminary data.</text>
</comment>
<protein>
    <submittedName>
        <fullName evidence="3">Uncharacterized protein</fullName>
    </submittedName>
</protein>
<feature type="compositionally biased region" description="Basic and acidic residues" evidence="2">
    <location>
        <begin position="54"/>
        <end position="69"/>
    </location>
</feature>
<feature type="coiled-coil region" evidence="1">
    <location>
        <begin position="768"/>
        <end position="795"/>
    </location>
</feature>